<sequence>MPDVPVVTDAESPAVAEDEPASHKDEVSLAPEADMRSDDEPMNFDDLFEEPSRPEPIATPRPPMPVPMPVRPAQDFWF</sequence>
<feature type="region of interest" description="Disordered" evidence="1">
    <location>
        <begin position="1"/>
        <end position="78"/>
    </location>
</feature>
<feature type="compositionally biased region" description="Basic and acidic residues" evidence="1">
    <location>
        <begin position="20"/>
        <end position="39"/>
    </location>
</feature>
<gene>
    <name evidence="2" type="ORF">Thiowin_02534</name>
</gene>
<dbReference type="EMBL" id="CP121472">
    <property type="protein sequence ID" value="WPL17513.1"/>
    <property type="molecule type" value="Genomic_DNA"/>
</dbReference>
<feature type="compositionally biased region" description="Pro residues" evidence="1">
    <location>
        <begin position="57"/>
        <end position="70"/>
    </location>
</feature>
<feature type="compositionally biased region" description="Acidic residues" evidence="1">
    <location>
        <begin position="40"/>
        <end position="49"/>
    </location>
</feature>
<accession>A0ABZ0S8X0</accession>
<evidence type="ECO:0000313" key="3">
    <source>
        <dbReference type="Proteomes" id="UP001432180"/>
    </source>
</evidence>
<keyword evidence="3" id="KW-1185">Reference proteome</keyword>
<reference evidence="2 3" key="1">
    <citation type="journal article" date="2023" name="Microorganisms">
        <title>Thiorhodovibrio frisius and Trv. litoralis spp. nov., Two Novel Members from a Clade of Fastidious Purple Sulfur Bacteria That Exhibit Unique Red-Shifted Light-Harvesting Capabilities.</title>
        <authorList>
            <person name="Methner A."/>
            <person name="Kuzyk S.B."/>
            <person name="Petersen J."/>
            <person name="Bauer S."/>
            <person name="Brinkmann H."/>
            <person name="Sichau K."/>
            <person name="Wanner G."/>
            <person name="Wolf J."/>
            <person name="Neumann-Schaal M."/>
            <person name="Henke P."/>
            <person name="Tank M."/>
            <person name="Sproer C."/>
            <person name="Bunk B."/>
            <person name="Overmann J."/>
        </authorList>
    </citation>
    <scope>NUCLEOTIDE SEQUENCE [LARGE SCALE GENOMIC DNA]</scope>
    <source>
        <strain evidence="2 3">DSM 6702</strain>
    </source>
</reference>
<protein>
    <submittedName>
        <fullName evidence="2">Uncharacterized protein</fullName>
    </submittedName>
</protein>
<evidence type="ECO:0000256" key="1">
    <source>
        <dbReference type="SAM" id="MobiDB-lite"/>
    </source>
</evidence>
<proteinExistence type="predicted"/>
<dbReference type="Proteomes" id="UP001432180">
    <property type="component" value="Chromosome"/>
</dbReference>
<name>A0ABZ0S8X0_9GAMM</name>
<evidence type="ECO:0000313" key="2">
    <source>
        <dbReference type="EMBL" id="WPL17513.1"/>
    </source>
</evidence>
<organism evidence="2 3">
    <name type="scientific">Thiorhodovibrio winogradskyi</name>
    <dbReference type="NCBI Taxonomy" id="77007"/>
    <lineage>
        <taxon>Bacteria</taxon>
        <taxon>Pseudomonadati</taxon>
        <taxon>Pseudomonadota</taxon>
        <taxon>Gammaproteobacteria</taxon>
        <taxon>Chromatiales</taxon>
        <taxon>Chromatiaceae</taxon>
        <taxon>Thiorhodovibrio</taxon>
    </lineage>
</organism>